<dbReference type="EMBL" id="CM023479">
    <property type="protein sequence ID" value="KAH7973593.1"/>
    <property type="molecule type" value="Genomic_DNA"/>
</dbReference>
<accession>A0ACB8DMA8</accession>
<gene>
    <name evidence="1" type="ORF">HPB49_002960</name>
</gene>
<evidence type="ECO:0000313" key="2">
    <source>
        <dbReference type="Proteomes" id="UP000821865"/>
    </source>
</evidence>
<proteinExistence type="predicted"/>
<sequence>MCVRPPVKPYIEGAEFLIRRRAINACLNGSCAVGVISRPEKNVSSVSRCHMSFDDVGENEQGLREVKLRSLPQTTATTGDSFRCFNSSTHSSLLPRDGIADPDRDPEGAVVHPGAVPEDEPGEDPLLGFASNPEANPDPGPGLDLMGNQWQQQQQQGQQQQQNTAHKGRRPTWADRVRGGPSEVISELRPEHDPSAGKIRRLSAKMWP</sequence>
<dbReference type="Proteomes" id="UP000821865">
    <property type="component" value="Chromosome 10"/>
</dbReference>
<name>A0ACB8DMA8_DERSI</name>
<keyword evidence="2" id="KW-1185">Reference proteome</keyword>
<organism evidence="1 2">
    <name type="scientific">Dermacentor silvarum</name>
    <name type="common">Tick</name>
    <dbReference type="NCBI Taxonomy" id="543639"/>
    <lineage>
        <taxon>Eukaryota</taxon>
        <taxon>Metazoa</taxon>
        <taxon>Ecdysozoa</taxon>
        <taxon>Arthropoda</taxon>
        <taxon>Chelicerata</taxon>
        <taxon>Arachnida</taxon>
        <taxon>Acari</taxon>
        <taxon>Parasitiformes</taxon>
        <taxon>Ixodida</taxon>
        <taxon>Ixodoidea</taxon>
        <taxon>Ixodidae</taxon>
        <taxon>Rhipicephalinae</taxon>
        <taxon>Dermacentor</taxon>
    </lineage>
</organism>
<evidence type="ECO:0000313" key="1">
    <source>
        <dbReference type="EMBL" id="KAH7973593.1"/>
    </source>
</evidence>
<reference evidence="1" key="1">
    <citation type="submission" date="2020-05" db="EMBL/GenBank/DDBJ databases">
        <title>Large-scale comparative analyses of tick genomes elucidate their genetic diversity and vector capacities.</title>
        <authorList>
            <person name="Jia N."/>
            <person name="Wang J."/>
            <person name="Shi W."/>
            <person name="Du L."/>
            <person name="Sun Y."/>
            <person name="Zhan W."/>
            <person name="Jiang J."/>
            <person name="Wang Q."/>
            <person name="Zhang B."/>
            <person name="Ji P."/>
            <person name="Sakyi L.B."/>
            <person name="Cui X."/>
            <person name="Yuan T."/>
            <person name="Jiang B."/>
            <person name="Yang W."/>
            <person name="Lam T.T.-Y."/>
            <person name="Chang Q."/>
            <person name="Ding S."/>
            <person name="Wang X."/>
            <person name="Zhu J."/>
            <person name="Ruan X."/>
            <person name="Zhao L."/>
            <person name="Wei J."/>
            <person name="Que T."/>
            <person name="Du C."/>
            <person name="Cheng J."/>
            <person name="Dai P."/>
            <person name="Han X."/>
            <person name="Huang E."/>
            <person name="Gao Y."/>
            <person name="Liu J."/>
            <person name="Shao H."/>
            <person name="Ye R."/>
            <person name="Li L."/>
            <person name="Wei W."/>
            <person name="Wang X."/>
            <person name="Wang C."/>
            <person name="Yang T."/>
            <person name="Huo Q."/>
            <person name="Li W."/>
            <person name="Guo W."/>
            <person name="Chen H."/>
            <person name="Zhou L."/>
            <person name="Ni X."/>
            <person name="Tian J."/>
            <person name="Zhou Y."/>
            <person name="Sheng Y."/>
            <person name="Liu T."/>
            <person name="Pan Y."/>
            <person name="Xia L."/>
            <person name="Li J."/>
            <person name="Zhao F."/>
            <person name="Cao W."/>
        </authorList>
    </citation>
    <scope>NUCLEOTIDE SEQUENCE</scope>
    <source>
        <strain evidence="1">Dsil-2018</strain>
    </source>
</reference>
<protein>
    <submittedName>
        <fullName evidence="1">Uncharacterized protein</fullName>
    </submittedName>
</protein>
<comment type="caution">
    <text evidence="1">The sequence shown here is derived from an EMBL/GenBank/DDBJ whole genome shotgun (WGS) entry which is preliminary data.</text>
</comment>